<dbReference type="STRING" id="234267.Acid_0829"/>
<dbReference type="InterPro" id="IPR029058">
    <property type="entry name" value="AB_hydrolase_fold"/>
</dbReference>
<dbReference type="HOGENOM" id="CLU_507960_0_0_0"/>
<dbReference type="KEGG" id="sus:Acid_0829"/>
<dbReference type="InterPro" id="IPR050583">
    <property type="entry name" value="Mycobacterial_A85_antigen"/>
</dbReference>
<dbReference type="SUPFAM" id="SSF53474">
    <property type="entry name" value="alpha/beta-Hydrolases"/>
    <property type="match status" value="1"/>
</dbReference>
<dbReference type="EMBL" id="CP000473">
    <property type="protein sequence ID" value="ABJ81828.1"/>
    <property type="molecule type" value="Genomic_DNA"/>
</dbReference>
<organism evidence="1">
    <name type="scientific">Solibacter usitatus (strain Ellin6076)</name>
    <dbReference type="NCBI Taxonomy" id="234267"/>
    <lineage>
        <taxon>Bacteria</taxon>
        <taxon>Pseudomonadati</taxon>
        <taxon>Acidobacteriota</taxon>
        <taxon>Terriglobia</taxon>
        <taxon>Bryobacterales</taxon>
        <taxon>Solibacteraceae</taxon>
        <taxon>Candidatus Solibacter</taxon>
    </lineage>
</organism>
<dbReference type="Pfam" id="PF00756">
    <property type="entry name" value="Esterase"/>
    <property type="match status" value="2"/>
</dbReference>
<protein>
    <submittedName>
        <fullName evidence="1">Putative esterase</fullName>
    </submittedName>
</protein>
<dbReference type="AlphaFoldDB" id="Q02AT8"/>
<reference evidence="1" key="1">
    <citation type="submission" date="2006-10" db="EMBL/GenBank/DDBJ databases">
        <title>Complete sequence of Solibacter usitatus Ellin6076.</title>
        <authorList>
            <consortium name="US DOE Joint Genome Institute"/>
            <person name="Copeland A."/>
            <person name="Lucas S."/>
            <person name="Lapidus A."/>
            <person name="Barry K."/>
            <person name="Detter J.C."/>
            <person name="Glavina del Rio T."/>
            <person name="Hammon N."/>
            <person name="Israni S."/>
            <person name="Dalin E."/>
            <person name="Tice H."/>
            <person name="Pitluck S."/>
            <person name="Thompson L.S."/>
            <person name="Brettin T."/>
            <person name="Bruce D."/>
            <person name="Han C."/>
            <person name="Tapia R."/>
            <person name="Gilna P."/>
            <person name="Schmutz J."/>
            <person name="Larimer F."/>
            <person name="Land M."/>
            <person name="Hauser L."/>
            <person name="Kyrpides N."/>
            <person name="Mikhailova N."/>
            <person name="Janssen P.H."/>
            <person name="Kuske C.R."/>
            <person name="Richardson P."/>
        </authorList>
    </citation>
    <scope>NUCLEOTIDE SEQUENCE</scope>
    <source>
        <strain evidence="1">Ellin6076</strain>
    </source>
</reference>
<dbReference type="Gene3D" id="3.40.50.1820">
    <property type="entry name" value="alpha/beta hydrolase"/>
    <property type="match status" value="1"/>
</dbReference>
<evidence type="ECO:0000313" key="1">
    <source>
        <dbReference type="EMBL" id="ABJ81828.1"/>
    </source>
</evidence>
<sequence length="536" mass="57978" precursor="true">MRILLFLIACSTAQAFQRTAVIQDLSHRSQVMDGPRAYRVYLPPDYAKSSKRYPVVYWFHGYDADTRERDNTMAAYVGTHDLILVDSGPVETTGTFPLYFPELAERIDATFRTVADRDHRGITGAGIGGFYAIWQASKCPDLVGSASSAGAATEASVGPRGFDLESAIDEIYPTLDAVRIRQSAASATVAEMLDFHLDTFAHPVPKPSSFSHIDPYPNFGVWNWEVVSDRRWPAFTVLENVSRSGFRSAVREWVPAGAALPNVKLTITSPRLYTASTVYPVNYIRVRDGFLRKAMQKSDAQGRLTFDLNGEDYEVGVGAVPVLTFASLEITNGAWAAAGRPVQLRLKVLNKGAAHSAPELVKWGSSGPGVKVSGAPLRLPALAPGESLAIALTCTFERPATSGARITAAAGAATLAIDIPVFPQGEPVTDYRIADGIAVPPYERPFGEGNGDGHAGPGESFALLLPDSGVLRAAELFTNDSCVDNTARITDSGARISVPTVRPACQPGHRIQVLARIGLRYFTVEIPVWYRNEPRP</sequence>
<gene>
    <name evidence="1" type="ordered locus">Acid_0829</name>
</gene>
<dbReference type="eggNOG" id="COG0627">
    <property type="taxonomic scope" value="Bacteria"/>
</dbReference>
<proteinExistence type="predicted"/>
<accession>Q02AT8</accession>
<name>Q02AT8_SOLUE</name>
<dbReference type="PANTHER" id="PTHR48098">
    <property type="entry name" value="ENTEROCHELIN ESTERASE-RELATED"/>
    <property type="match status" value="1"/>
</dbReference>
<dbReference type="OrthoDB" id="9803578at2"/>
<dbReference type="InterPro" id="IPR000801">
    <property type="entry name" value="Esterase-like"/>
</dbReference>
<dbReference type="InParanoid" id="Q02AT8"/>